<gene>
    <name evidence="2" type="ORF">APZ42_030067</name>
</gene>
<dbReference type="PANTHER" id="PTHR34072">
    <property type="entry name" value="ENZYMATIC POLYPROTEIN-RELATED"/>
    <property type="match status" value="1"/>
</dbReference>
<evidence type="ECO:0000313" key="2">
    <source>
        <dbReference type="EMBL" id="KZS06480.1"/>
    </source>
</evidence>
<dbReference type="InterPro" id="IPR043502">
    <property type="entry name" value="DNA/RNA_pol_sf"/>
</dbReference>
<sequence length="78" mass="8663">MSMIGAVLSQIQDGQEHPIAYSSRQLTKAEMKYSTTEKEALAVINQENELCLAIRNYLEKGELGFHIIPPPSCAKIIT</sequence>
<evidence type="ECO:0000313" key="3">
    <source>
        <dbReference type="Proteomes" id="UP000076858"/>
    </source>
</evidence>
<dbReference type="GO" id="GO:0071897">
    <property type="term" value="P:DNA biosynthetic process"/>
    <property type="evidence" value="ECO:0007669"/>
    <property type="project" value="UniProtKB-ARBA"/>
</dbReference>
<keyword evidence="3" id="KW-1185">Reference proteome</keyword>
<name>A0A164P3I6_9CRUS</name>
<accession>A0A164P3I6</accession>
<dbReference type="InterPro" id="IPR041577">
    <property type="entry name" value="RT_RNaseH_2"/>
</dbReference>
<dbReference type="Gene3D" id="3.10.20.370">
    <property type="match status" value="1"/>
</dbReference>
<comment type="caution">
    <text evidence="2">The sequence shown here is derived from an EMBL/GenBank/DDBJ whole genome shotgun (WGS) entry which is preliminary data.</text>
</comment>
<feature type="domain" description="Reverse transcriptase/retrotransposon-derived protein RNase H-like" evidence="1">
    <location>
        <begin position="3"/>
        <end position="45"/>
    </location>
</feature>
<dbReference type="PANTHER" id="PTHR34072:SF23">
    <property type="entry name" value="REVERSE TRANSCRIPTASE_RETROTRANSPOSON-DERIVED PROTEIN RNASE H-LIKE DOMAIN-CONTAINING PROTEIN"/>
    <property type="match status" value="1"/>
</dbReference>
<evidence type="ECO:0000259" key="1">
    <source>
        <dbReference type="Pfam" id="PF17919"/>
    </source>
</evidence>
<dbReference type="SUPFAM" id="SSF56672">
    <property type="entry name" value="DNA/RNA polymerases"/>
    <property type="match status" value="1"/>
</dbReference>
<dbReference type="Pfam" id="PF17919">
    <property type="entry name" value="RT_RNaseH_2"/>
    <property type="match status" value="1"/>
</dbReference>
<proteinExistence type="predicted"/>
<dbReference type="EMBL" id="LRGB01002715">
    <property type="protein sequence ID" value="KZS06480.1"/>
    <property type="molecule type" value="Genomic_DNA"/>
</dbReference>
<reference evidence="2 3" key="1">
    <citation type="submission" date="2016-03" db="EMBL/GenBank/DDBJ databases">
        <title>EvidentialGene: Evidence-directed Construction of Genes on Genomes.</title>
        <authorList>
            <person name="Gilbert D.G."/>
            <person name="Choi J.-H."/>
            <person name="Mockaitis K."/>
            <person name="Colbourne J."/>
            <person name="Pfrender M."/>
        </authorList>
    </citation>
    <scope>NUCLEOTIDE SEQUENCE [LARGE SCALE GENOMIC DNA]</scope>
    <source>
        <strain evidence="2 3">Xinb3</strain>
        <tissue evidence="2">Complete organism</tissue>
    </source>
</reference>
<organism evidence="2 3">
    <name type="scientific">Daphnia magna</name>
    <dbReference type="NCBI Taxonomy" id="35525"/>
    <lineage>
        <taxon>Eukaryota</taxon>
        <taxon>Metazoa</taxon>
        <taxon>Ecdysozoa</taxon>
        <taxon>Arthropoda</taxon>
        <taxon>Crustacea</taxon>
        <taxon>Branchiopoda</taxon>
        <taxon>Diplostraca</taxon>
        <taxon>Cladocera</taxon>
        <taxon>Anomopoda</taxon>
        <taxon>Daphniidae</taxon>
        <taxon>Daphnia</taxon>
    </lineage>
</organism>
<dbReference type="AlphaFoldDB" id="A0A164P3I6"/>
<protein>
    <recommendedName>
        <fullName evidence="1">Reverse transcriptase/retrotransposon-derived protein RNase H-like domain-containing protein</fullName>
    </recommendedName>
</protein>
<dbReference type="Proteomes" id="UP000076858">
    <property type="component" value="Unassembled WGS sequence"/>
</dbReference>